<keyword evidence="1" id="KW-0812">Transmembrane</keyword>
<keyword evidence="1" id="KW-0472">Membrane</keyword>
<protein>
    <submittedName>
        <fullName evidence="2">Uncharacterized protein</fullName>
    </submittedName>
</protein>
<gene>
    <name evidence="2" type="ORF">PVP01_0006910</name>
</gene>
<dbReference type="OrthoDB" id="10280998at2759"/>
<dbReference type="Proteomes" id="UP000220605">
    <property type="component" value="Unassembled WGS sequence"/>
</dbReference>
<accession>A0A565A5A6</accession>
<dbReference type="AlphaFoldDB" id="A0A565A5A6"/>
<dbReference type="VEuPathDB" id="PlasmoDB:PVPAM_000023400"/>
<proteinExistence type="predicted"/>
<dbReference type="EMBL" id="FLZR02000023">
    <property type="protein sequence ID" value="VUZ99978.1"/>
    <property type="molecule type" value="Genomic_DNA"/>
</dbReference>
<name>A0A565A5A6_PLAVI</name>
<feature type="transmembrane region" description="Helical" evidence="1">
    <location>
        <begin position="311"/>
        <end position="332"/>
    </location>
</feature>
<evidence type="ECO:0000313" key="2">
    <source>
        <dbReference type="EMBL" id="VUZ99978.1"/>
    </source>
</evidence>
<dbReference type="InterPro" id="IPR022139">
    <property type="entry name" value="Fam-L/Fam-M-like_plasmodium"/>
</dbReference>
<organism evidence="2">
    <name type="scientific">Plasmodium vivax</name>
    <name type="common">malaria parasite P. vivax</name>
    <dbReference type="NCBI Taxonomy" id="5855"/>
    <lineage>
        <taxon>Eukaryota</taxon>
        <taxon>Sar</taxon>
        <taxon>Alveolata</taxon>
        <taxon>Apicomplexa</taxon>
        <taxon>Aconoidasida</taxon>
        <taxon>Haemosporida</taxon>
        <taxon>Plasmodiidae</taxon>
        <taxon>Plasmodium</taxon>
        <taxon>Plasmodium (Plasmodium)</taxon>
    </lineage>
</organism>
<sequence length="352" mass="40157">MKGSNEYLANEKNKFYFFNKLFTLITLTWICSYNFMNSFVILNNNNNKYGFSYIKINRLLANDRMERDLRSSGISSNISHNQAHGNMKRVEFSDAESEYTVKSKQYNKNVYNSLNERRENSDYSSSNQKKKRSFIKKIDYHFEKKIFKAMDSIMRSTRNSKFDPYNFISFKNKKLRKITIPGTIILVIGLSCMIAGKATSAHTADPVKKIFETVCDDGSGRCNGNISNCKKLKTILKNYGTVSDCENCTGCIFYIAGTTLLIMDPVKKIFETVCDDGSGRCNGNISNCKKLKTILKNYGTVSDCENCTGCIFYIAGTTLLIMGLLIMVYISLKIYKYMEIQELKTSLSSKKN</sequence>
<dbReference type="Pfam" id="PF12420">
    <property type="entry name" value="DUF3671"/>
    <property type="match status" value="1"/>
</dbReference>
<evidence type="ECO:0000256" key="1">
    <source>
        <dbReference type="SAM" id="Phobius"/>
    </source>
</evidence>
<keyword evidence="1" id="KW-1133">Transmembrane helix</keyword>
<dbReference type="VEuPathDB" id="PlasmoDB:PVP01_0006910"/>
<feature type="transmembrane region" description="Helical" evidence="1">
    <location>
        <begin position="21"/>
        <end position="42"/>
    </location>
</feature>
<reference evidence="2" key="1">
    <citation type="submission" date="2016-07" db="EMBL/GenBank/DDBJ databases">
        <authorList>
            <consortium name="Pathogen Informatics"/>
        </authorList>
    </citation>
    <scope>NUCLEOTIDE SEQUENCE</scope>
</reference>